<evidence type="ECO:0000313" key="3">
    <source>
        <dbReference type="Proteomes" id="UP001500880"/>
    </source>
</evidence>
<evidence type="ECO:0000259" key="1">
    <source>
        <dbReference type="PROSITE" id="PS50126"/>
    </source>
</evidence>
<keyword evidence="3" id="KW-1185">Reference proteome</keyword>
<dbReference type="PROSITE" id="PS50126">
    <property type="entry name" value="S1"/>
    <property type="match status" value="1"/>
</dbReference>
<gene>
    <name evidence="2" type="ORF">GCM10008986_31130</name>
</gene>
<proteinExistence type="predicted"/>
<dbReference type="InterPro" id="IPR003029">
    <property type="entry name" value="S1_domain"/>
</dbReference>
<reference evidence="3" key="1">
    <citation type="journal article" date="2019" name="Int. J. Syst. Evol. Microbiol.">
        <title>The Global Catalogue of Microorganisms (GCM) 10K type strain sequencing project: providing services to taxonomists for standard genome sequencing and annotation.</title>
        <authorList>
            <consortium name="The Broad Institute Genomics Platform"/>
            <consortium name="The Broad Institute Genome Sequencing Center for Infectious Disease"/>
            <person name="Wu L."/>
            <person name="Ma J."/>
        </authorList>
    </citation>
    <scope>NUCLEOTIDE SEQUENCE [LARGE SCALE GENOMIC DNA]</scope>
    <source>
        <strain evidence="3">JCM 12389</strain>
    </source>
</reference>
<organism evidence="2 3">
    <name type="scientific">Salinibacillus aidingensis</name>
    <dbReference type="NCBI Taxonomy" id="237684"/>
    <lineage>
        <taxon>Bacteria</taxon>
        <taxon>Bacillati</taxon>
        <taxon>Bacillota</taxon>
        <taxon>Bacilli</taxon>
        <taxon>Bacillales</taxon>
        <taxon>Bacillaceae</taxon>
        <taxon>Salinibacillus</taxon>
    </lineage>
</organism>
<protein>
    <recommendedName>
        <fullName evidence="1">S1 motif domain-containing protein</fullName>
    </recommendedName>
</protein>
<dbReference type="RefSeq" id="WP_343843110.1">
    <property type="nucleotide sequence ID" value="NZ_BAAADO010000007.1"/>
</dbReference>
<dbReference type="PROSITE" id="PS51257">
    <property type="entry name" value="PROKAR_LIPOPROTEIN"/>
    <property type="match status" value="1"/>
</dbReference>
<accession>A0ABP3LJ70</accession>
<dbReference type="EMBL" id="BAAADO010000007">
    <property type="protein sequence ID" value="GAA0501447.1"/>
    <property type="molecule type" value="Genomic_DNA"/>
</dbReference>
<dbReference type="Proteomes" id="UP001500880">
    <property type="component" value="Unassembled WGS sequence"/>
</dbReference>
<feature type="domain" description="S1 motif" evidence="1">
    <location>
        <begin position="26"/>
        <end position="112"/>
    </location>
</feature>
<comment type="caution">
    <text evidence="2">The sequence shown here is derived from an EMBL/GenBank/DDBJ whole genome shotgun (WGS) entry which is preliminary data.</text>
</comment>
<sequence>MPKSRIFFIVATITIMLIGCSQVEEGTFIQGNITEINETNGDMEIDIEAWTTVSEEEDTSKESYGFIKKPMTQTIRVSNPEDYEEGQKVKVKVIKDYDEHAWDLDRLKFEVEEVS</sequence>
<name>A0ABP3LJ70_9BACI</name>
<evidence type="ECO:0000313" key="2">
    <source>
        <dbReference type="EMBL" id="GAA0501447.1"/>
    </source>
</evidence>